<comment type="caution">
    <text evidence="3">The sequence shown here is derived from an EMBL/GenBank/DDBJ whole genome shotgun (WGS) entry which is preliminary data.</text>
</comment>
<feature type="transmembrane region" description="Helical" evidence="2">
    <location>
        <begin position="161"/>
        <end position="182"/>
    </location>
</feature>
<gene>
    <name evidence="3" type="ORF">HS088_TW06G00113</name>
</gene>
<dbReference type="PANTHER" id="PTHR34188:SF5">
    <property type="entry name" value="OS05G0131900 PROTEIN"/>
    <property type="match status" value="1"/>
</dbReference>
<accession>A0A7J7DI27</accession>
<evidence type="ECO:0000313" key="4">
    <source>
        <dbReference type="Proteomes" id="UP000593562"/>
    </source>
</evidence>
<dbReference type="OrthoDB" id="1899142at2759"/>
<evidence type="ECO:0000256" key="1">
    <source>
        <dbReference type="SAM" id="MobiDB-lite"/>
    </source>
</evidence>
<keyword evidence="4" id="KW-1185">Reference proteome</keyword>
<feature type="region of interest" description="Disordered" evidence="1">
    <location>
        <begin position="222"/>
        <end position="250"/>
    </location>
</feature>
<dbReference type="PANTHER" id="PTHR34188">
    <property type="entry name" value="OS01G0299500 PROTEIN"/>
    <property type="match status" value="1"/>
</dbReference>
<name>A0A7J7DI27_TRIWF</name>
<feature type="compositionally biased region" description="Low complexity" evidence="1">
    <location>
        <begin position="230"/>
        <end position="241"/>
    </location>
</feature>
<reference evidence="3 4" key="1">
    <citation type="journal article" date="2020" name="Nat. Commun.">
        <title>Genome of Tripterygium wilfordii and identification of cytochrome P450 involved in triptolide biosynthesis.</title>
        <authorList>
            <person name="Tu L."/>
            <person name="Su P."/>
            <person name="Zhang Z."/>
            <person name="Gao L."/>
            <person name="Wang J."/>
            <person name="Hu T."/>
            <person name="Zhou J."/>
            <person name="Zhang Y."/>
            <person name="Zhao Y."/>
            <person name="Liu Y."/>
            <person name="Song Y."/>
            <person name="Tong Y."/>
            <person name="Lu Y."/>
            <person name="Yang J."/>
            <person name="Xu C."/>
            <person name="Jia M."/>
            <person name="Peters R.J."/>
            <person name="Huang L."/>
            <person name="Gao W."/>
        </authorList>
    </citation>
    <scope>NUCLEOTIDE SEQUENCE [LARGE SCALE GENOMIC DNA]</scope>
    <source>
        <strain evidence="4">cv. XIE 37</strain>
        <tissue evidence="3">Leaf</tissue>
    </source>
</reference>
<dbReference type="EMBL" id="JAAARO010000006">
    <property type="protein sequence ID" value="KAF5745948.1"/>
    <property type="molecule type" value="Genomic_DNA"/>
</dbReference>
<keyword evidence="2" id="KW-1133">Transmembrane helix</keyword>
<organism evidence="3 4">
    <name type="scientific">Tripterygium wilfordii</name>
    <name type="common">Thunder God vine</name>
    <dbReference type="NCBI Taxonomy" id="458696"/>
    <lineage>
        <taxon>Eukaryota</taxon>
        <taxon>Viridiplantae</taxon>
        <taxon>Streptophyta</taxon>
        <taxon>Embryophyta</taxon>
        <taxon>Tracheophyta</taxon>
        <taxon>Spermatophyta</taxon>
        <taxon>Magnoliopsida</taxon>
        <taxon>eudicotyledons</taxon>
        <taxon>Gunneridae</taxon>
        <taxon>Pentapetalae</taxon>
        <taxon>rosids</taxon>
        <taxon>fabids</taxon>
        <taxon>Celastrales</taxon>
        <taxon>Celastraceae</taxon>
        <taxon>Tripterygium</taxon>
    </lineage>
</organism>
<dbReference type="Proteomes" id="UP000593562">
    <property type="component" value="Unassembled WGS sequence"/>
</dbReference>
<feature type="compositionally biased region" description="Basic and acidic residues" evidence="1">
    <location>
        <begin position="79"/>
        <end position="89"/>
    </location>
</feature>
<evidence type="ECO:0008006" key="5">
    <source>
        <dbReference type="Google" id="ProtNLM"/>
    </source>
</evidence>
<dbReference type="InParanoid" id="A0A7J7DI27"/>
<dbReference type="AlphaFoldDB" id="A0A7J7DI27"/>
<feature type="compositionally biased region" description="Basic and acidic residues" evidence="1">
    <location>
        <begin position="29"/>
        <end position="46"/>
    </location>
</feature>
<feature type="region of interest" description="Disordered" evidence="1">
    <location>
        <begin position="79"/>
        <end position="125"/>
    </location>
</feature>
<protein>
    <recommendedName>
        <fullName evidence="5">Transmembrane protein</fullName>
    </recommendedName>
</protein>
<evidence type="ECO:0000256" key="2">
    <source>
        <dbReference type="SAM" id="Phobius"/>
    </source>
</evidence>
<proteinExistence type="predicted"/>
<keyword evidence="2" id="KW-0472">Membrane</keyword>
<feature type="compositionally biased region" description="Polar residues" evidence="1">
    <location>
        <begin position="47"/>
        <end position="66"/>
    </location>
</feature>
<feature type="region of interest" description="Disordered" evidence="1">
    <location>
        <begin position="13"/>
        <end position="66"/>
    </location>
</feature>
<evidence type="ECO:0000313" key="3">
    <source>
        <dbReference type="EMBL" id="KAF5745948.1"/>
    </source>
</evidence>
<feature type="compositionally biased region" description="Basic residues" evidence="1">
    <location>
        <begin position="102"/>
        <end position="112"/>
    </location>
</feature>
<sequence length="250" mass="27419">MWSKIRMDNLIAQESDLEVDLESGGTTSEEDRGKDSVSNSRQRDQSRNVFWSGSSSHDGLVNSSRVSEVVDGDVELLMEKNSEGEENQEHNVAAKTRVEEKRKKRTSRKAPKPPRPPKGPSLDAADEKLVREIAELAMRRRARMERIKTLKKMRAAKSSSLNSSLPAMVITLLFLVIIFHGICSRGSPSSGALGSPAPAIAMNEGLISIQFHKNFNMDDERNGPSFGTFSSAEEQVSSSGSTKEVSRIGG</sequence>
<keyword evidence="2" id="KW-0812">Transmembrane</keyword>